<dbReference type="PANTHER" id="PTHR39610:SF2">
    <property type="entry name" value="BZIP DOMAIN-CONTAINING PROTEIN"/>
    <property type="match status" value="1"/>
</dbReference>
<comment type="caution">
    <text evidence="2">The sequence shown here is derived from an EMBL/GenBank/DDBJ whole genome shotgun (WGS) entry which is preliminary data.</text>
</comment>
<organism evidence="2 3">
    <name type="scientific">Aspergillus cavernicola</name>
    <dbReference type="NCBI Taxonomy" id="176166"/>
    <lineage>
        <taxon>Eukaryota</taxon>
        <taxon>Fungi</taxon>
        <taxon>Dikarya</taxon>
        <taxon>Ascomycota</taxon>
        <taxon>Pezizomycotina</taxon>
        <taxon>Eurotiomycetes</taxon>
        <taxon>Eurotiomycetidae</taxon>
        <taxon>Eurotiales</taxon>
        <taxon>Aspergillaceae</taxon>
        <taxon>Aspergillus</taxon>
        <taxon>Aspergillus subgen. Nidulantes</taxon>
    </lineage>
</organism>
<feature type="region of interest" description="Disordered" evidence="1">
    <location>
        <begin position="1"/>
        <end position="144"/>
    </location>
</feature>
<proteinExistence type="predicted"/>
<evidence type="ECO:0000313" key="2">
    <source>
        <dbReference type="EMBL" id="KAL2833043.1"/>
    </source>
</evidence>
<feature type="region of interest" description="Disordered" evidence="1">
    <location>
        <begin position="203"/>
        <end position="282"/>
    </location>
</feature>
<name>A0ABR4IZ25_9EURO</name>
<feature type="compositionally biased region" description="Low complexity" evidence="1">
    <location>
        <begin position="213"/>
        <end position="230"/>
    </location>
</feature>
<feature type="compositionally biased region" description="Low complexity" evidence="1">
    <location>
        <begin position="86"/>
        <end position="99"/>
    </location>
</feature>
<feature type="region of interest" description="Disordered" evidence="1">
    <location>
        <begin position="176"/>
        <end position="195"/>
    </location>
</feature>
<feature type="region of interest" description="Disordered" evidence="1">
    <location>
        <begin position="296"/>
        <end position="344"/>
    </location>
</feature>
<protein>
    <submittedName>
        <fullName evidence="2">Uncharacterized protein</fullName>
    </submittedName>
</protein>
<evidence type="ECO:0000313" key="3">
    <source>
        <dbReference type="Proteomes" id="UP001610335"/>
    </source>
</evidence>
<sequence>MCPDINSLPPSRSTSASPRQRRTLSSLLDTLAPTQSISSIASSNEPSPSMSNNHPSNNGTSTTTADVPRRHHPMVPISGSERRRSSNLNLSSTSNNSYNEPSIGDMPSPSDHRSSIGHGLRTSSPSNIGGSPVIGTGDPHHQRAPSLGELHQELEQEQEAQVNRLLQTIRSQQSRLHHLEQQHQQQSVIDDITSSSERSSSFLPVATIPNAGSRTSTQLPSSLSSRRPSQAHSPNIRPLADSPRGPDTLEWIPGPGESAGRRGSRDESSSFYQTEATTLARENQMLRQRIQELERQVSDLTTNASTRGPSATSTLSSRTPDEPNTGEPQAAVGAGSDGESSDKT</sequence>
<keyword evidence="3" id="KW-1185">Reference proteome</keyword>
<feature type="compositionally biased region" description="Polar residues" evidence="1">
    <location>
        <begin position="269"/>
        <end position="281"/>
    </location>
</feature>
<dbReference type="PANTHER" id="PTHR39610">
    <property type="entry name" value="BZIP DOMAIN-CONTAINING PROTEIN-RELATED"/>
    <property type="match status" value="1"/>
</dbReference>
<dbReference type="Proteomes" id="UP001610335">
    <property type="component" value="Unassembled WGS sequence"/>
</dbReference>
<feature type="compositionally biased region" description="Polar residues" evidence="1">
    <location>
        <begin position="8"/>
        <end position="35"/>
    </location>
</feature>
<feature type="compositionally biased region" description="Basic and acidic residues" evidence="1">
    <location>
        <begin position="259"/>
        <end position="268"/>
    </location>
</feature>
<feature type="compositionally biased region" description="Low complexity" evidence="1">
    <location>
        <begin position="36"/>
        <end position="58"/>
    </location>
</feature>
<dbReference type="EMBL" id="JBFXLS010000005">
    <property type="protein sequence ID" value="KAL2833043.1"/>
    <property type="molecule type" value="Genomic_DNA"/>
</dbReference>
<reference evidence="2 3" key="1">
    <citation type="submission" date="2024-07" db="EMBL/GenBank/DDBJ databases">
        <title>Section-level genome sequencing and comparative genomics of Aspergillus sections Usti and Cavernicolus.</title>
        <authorList>
            <consortium name="Lawrence Berkeley National Laboratory"/>
            <person name="Nybo J.L."/>
            <person name="Vesth T.C."/>
            <person name="Theobald S."/>
            <person name="Frisvad J.C."/>
            <person name="Larsen T.O."/>
            <person name="Kjaerboelling I."/>
            <person name="Rothschild-Mancinelli K."/>
            <person name="Lyhne E.K."/>
            <person name="Kogle M.E."/>
            <person name="Barry K."/>
            <person name="Clum A."/>
            <person name="Na H."/>
            <person name="Ledsgaard L."/>
            <person name="Lin J."/>
            <person name="Lipzen A."/>
            <person name="Kuo A."/>
            <person name="Riley R."/>
            <person name="Mondo S."/>
            <person name="LaButti K."/>
            <person name="Haridas S."/>
            <person name="Pangalinan J."/>
            <person name="Salamov A.A."/>
            <person name="Simmons B.A."/>
            <person name="Magnuson J.K."/>
            <person name="Chen J."/>
            <person name="Drula E."/>
            <person name="Henrissat B."/>
            <person name="Wiebenga A."/>
            <person name="Lubbers R.J."/>
            <person name="Gomes A.C."/>
            <person name="Makela M.R."/>
            <person name="Stajich J."/>
            <person name="Grigoriev I.V."/>
            <person name="Mortensen U.H."/>
            <person name="De vries R.P."/>
            <person name="Baker S.E."/>
            <person name="Andersen M.R."/>
        </authorList>
    </citation>
    <scope>NUCLEOTIDE SEQUENCE [LARGE SCALE GENOMIC DNA]</scope>
    <source>
        <strain evidence="2 3">CBS 600.67</strain>
    </source>
</reference>
<evidence type="ECO:0000256" key="1">
    <source>
        <dbReference type="SAM" id="MobiDB-lite"/>
    </source>
</evidence>
<accession>A0ABR4IZ25</accession>
<feature type="compositionally biased region" description="Polar residues" evidence="1">
    <location>
        <begin position="298"/>
        <end position="318"/>
    </location>
</feature>
<gene>
    <name evidence="2" type="ORF">BDW59DRAFT_139089</name>
</gene>